<dbReference type="Ensembl" id="ENSOMYT00000129359.1">
    <property type="protein sequence ID" value="ENSOMYP00000108147.1"/>
    <property type="gene ID" value="ENSOMYG00000024194.2"/>
</dbReference>
<dbReference type="GO" id="GO:0005509">
    <property type="term" value="F:calcium ion binding"/>
    <property type="evidence" value="ECO:0007669"/>
    <property type="project" value="TreeGrafter"/>
</dbReference>
<keyword evidence="20" id="KW-1185">Reference proteome</keyword>
<evidence type="ECO:0000256" key="1">
    <source>
        <dbReference type="ARBA" id="ARBA00004202"/>
    </source>
</evidence>
<feature type="transmembrane region" description="Helical" evidence="16">
    <location>
        <begin position="58"/>
        <end position="81"/>
    </location>
</feature>
<keyword evidence="10" id="KW-0106">Calcium</keyword>
<keyword evidence="12" id="KW-0445">Lipid transport</keyword>
<dbReference type="Gene3D" id="2.60.40.150">
    <property type="entry name" value="C2 domain"/>
    <property type="match status" value="4"/>
</dbReference>
<evidence type="ECO:0000256" key="8">
    <source>
        <dbReference type="ARBA" id="ARBA00022737"/>
    </source>
</evidence>
<dbReference type="GeneTree" id="ENSGT00940000156561"/>
<feature type="domain" description="SMP-LTD" evidence="18">
    <location>
        <begin position="125"/>
        <end position="303"/>
    </location>
</feature>
<evidence type="ECO:0000259" key="17">
    <source>
        <dbReference type="PROSITE" id="PS50004"/>
    </source>
</evidence>
<keyword evidence="4" id="KW-0813">Transport</keyword>
<dbReference type="PROSITE" id="PS51847">
    <property type="entry name" value="SMP"/>
    <property type="match status" value="1"/>
</dbReference>
<keyword evidence="13" id="KW-0446">Lipid-binding</keyword>
<protein>
    <submittedName>
        <fullName evidence="19">Extended synaptotagmin-like protein 1a</fullName>
    </submittedName>
</protein>
<dbReference type="GO" id="GO:0005886">
    <property type="term" value="C:plasma membrane"/>
    <property type="evidence" value="ECO:0007669"/>
    <property type="project" value="UniProtKB-SubCell"/>
</dbReference>
<keyword evidence="11 16" id="KW-1133">Transmembrane helix</keyword>
<sequence>MEKDFATPSRDAGPSMATGSGAADSALPEETQPPKPPGQHAVSVLWSFGKCLATLLPVYLAGYFGFSITLVLFGLMVYMGWTHSRNEKVMRLRSAMYVLENERAYATARAFRSKRELPPWVNFPDVEKVEWMNKILQQAWPFVGQYLEKLLVETIAPVIRASNTHLQTLSFTKVNLGDKALKVVGVKAHTEHDKRQVLLDLYISYAGDVEINVEIKKYFCKAGVKGVQLHGMLRVILEPLIGDVPLVGAVTMFFIRRPKLDINWTGLTNLLDIPGLNAMSDTKIMDAIASYLVLPNRLTIPLVADLHVAQLRSPLPRGVVRIHLLEAEELTAKDTVIKGIIDGKSDPYAVLRVGTQTFTSHTVDSNLNPQWREMYEVIVHEVPGQELEVEVFDKDQNQDDFLGRNLIAPVFPCDQVIQRNQNMTCKTADPPSAAILAVYLDRAQDLPMKKGNKDPSPMVQLSVEDTTKESKTCYLTTDPVWEVAFTFYIQDPRKQDISIQVKDDDRALSLGSLSIPLSRLLASPDLSMDQWFQLDNSGQASRIYINAVLRVEVAPGGVSGAPKLVPTRPQQTTPDSDFASEGVLHIHLVEASNLIAKDNFMGGMVKGKSDPYVKIRVGGVTFRSHTIKENLNPYWNELYEIILTQLPGQEIQFELFDKDLDQDDFLGRFKLNLRDIISSQFTDEVTLTCPALQGSSPQIKILHLYGASEHCAVQCPHAVSHPVCSLFAFRGLPACGSAKDGSDPYVSFILLPDKNRITKRKTNTKKRDLNPEFNERFDFDFSLEESMQRRLDLTVKNNVSFMSRERELIGKLQLDLDQMDLKSGNAQWYDLVEETN</sequence>
<dbReference type="PROSITE" id="PS50004">
    <property type="entry name" value="C2"/>
    <property type="match status" value="3"/>
</dbReference>
<evidence type="ECO:0000256" key="9">
    <source>
        <dbReference type="ARBA" id="ARBA00022824"/>
    </source>
</evidence>
<dbReference type="PANTHER" id="PTHR45761:SF3">
    <property type="entry name" value="EXTENDED SYNAPTOTAGMIN-1"/>
    <property type="match status" value="1"/>
</dbReference>
<feature type="domain" description="C2" evidence="17">
    <location>
        <begin position="565"/>
        <end position="686"/>
    </location>
</feature>
<reference evidence="19" key="1">
    <citation type="submission" date="2020-07" db="EMBL/GenBank/DDBJ databases">
        <title>A long reads based de novo assembly of the rainbow trout Arlee double haploid line genome.</title>
        <authorList>
            <person name="Gao G."/>
            <person name="Palti Y."/>
        </authorList>
    </citation>
    <scope>NUCLEOTIDE SEQUENCE [LARGE SCALE GENOMIC DNA]</scope>
</reference>
<dbReference type="AlphaFoldDB" id="A0A8K9UEL8"/>
<feature type="domain" description="C2" evidence="17">
    <location>
        <begin position="695"/>
        <end position="829"/>
    </location>
</feature>
<dbReference type="SMART" id="SM00239">
    <property type="entry name" value="C2"/>
    <property type="match status" value="4"/>
</dbReference>
<name>A0A8K9UEL8_ONCMY</name>
<dbReference type="InterPro" id="IPR037733">
    <property type="entry name" value="Ext_Synaptotagmin_C2A"/>
</dbReference>
<dbReference type="GO" id="GO:0005789">
    <property type="term" value="C:endoplasmic reticulum membrane"/>
    <property type="evidence" value="ECO:0007669"/>
    <property type="project" value="UniProtKB-SubCell"/>
</dbReference>
<dbReference type="Pfam" id="PF17047">
    <property type="entry name" value="SMP_LBD"/>
    <property type="match status" value="1"/>
</dbReference>
<proteinExistence type="inferred from homology"/>
<dbReference type="Pfam" id="PF00168">
    <property type="entry name" value="C2"/>
    <property type="match status" value="4"/>
</dbReference>
<evidence type="ECO:0000259" key="18">
    <source>
        <dbReference type="PROSITE" id="PS51847"/>
    </source>
</evidence>
<evidence type="ECO:0000256" key="13">
    <source>
        <dbReference type="ARBA" id="ARBA00023121"/>
    </source>
</evidence>
<dbReference type="InterPro" id="IPR000008">
    <property type="entry name" value="C2_dom"/>
</dbReference>
<keyword evidence="14 16" id="KW-0472">Membrane</keyword>
<keyword evidence="9" id="KW-0256">Endoplasmic reticulum</keyword>
<dbReference type="GO" id="GO:0006869">
    <property type="term" value="P:lipid transport"/>
    <property type="evidence" value="ECO:0007669"/>
    <property type="project" value="UniProtKB-KW"/>
</dbReference>
<evidence type="ECO:0000256" key="4">
    <source>
        <dbReference type="ARBA" id="ARBA00022448"/>
    </source>
</evidence>
<evidence type="ECO:0000313" key="20">
    <source>
        <dbReference type="Proteomes" id="UP000694395"/>
    </source>
</evidence>
<evidence type="ECO:0000256" key="11">
    <source>
        <dbReference type="ARBA" id="ARBA00022989"/>
    </source>
</evidence>
<feature type="region of interest" description="Disordered" evidence="15">
    <location>
        <begin position="1"/>
        <end position="38"/>
    </location>
</feature>
<evidence type="ECO:0000256" key="14">
    <source>
        <dbReference type="ARBA" id="ARBA00023136"/>
    </source>
</evidence>
<reference evidence="19" key="3">
    <citation type="submission" date="2025-09" db="UniProtKB">
        <authorList>
            <consortium name="Ensembl"/>
        </authorList>
    </citation>
    <scope>IDENTIFICATION</scope>
</reference>
<evidence type="ECO:0000256" key="5">
    <source>
        <dbReference type="ARBA" id="ARBA00022475"/>
    </source>
</evidence>
<comment type="similarity">
    <text evidence="3">Belongs to the extended synaptotagmin family.</text>
</comment>
<evidence type="ECO:0000256" key="16">
    <source>
        <dbReference type="SAM" id="Phobius"/>
    </source>
</evidence>
<accession>A0A8K9UEL8</accession>
<evidence type="ECO:0000256" key="3">
    <source>
        <dbReference type="ARBA" id="ARBA00005867"/>
    </source>
</evidence>
<dbReference type="GO" id="GO:0005544">
    <property type="term" value="F:calcium-dependent phospholipid binding"/>
    <property type="evidence" value="ECO:0007669"/>
    <property type="project" value="TreeGrafter"/>
</dbReference>
<evidence type="ECO:0000256" key="10">
    <source>
        <dbReference type="ARBA" id="ARBA00022837"/>
    </source>
</evidence>
<organism evidence="19 20">
    <name type="scientific">Oncorhynchus mykiss</name>
    <name type="common">Rainbow trout</name>
    <name type="synonym">Salmo gairdneri</name>
    <dbReference type="NCBI Taxonomy" id="8022"/>
    <lineage>
        <taxon>Eukaryota</taxon>
        <taxon>Metazoa</taxon>
        <taxon>Chordata</taxon>
        <taxon>Craniata</taxon>
        <taxon>Vertebrata</taxon>
        <taxon>Euteleostomi</taxon>
        <taxon>Actinopterygii</taxon>
        <taxon>Neopterygii</taxon>
        <taxon>Teleostei</taxon>
        <taxon>Protacanthopterygii</taxon>
        <taxon>Salmoniformes</taxon>
        <taxon>Salmonidae</taxon>
        <taxon>Salmoninae</taxon>
        <taxon>Oncorhynchus</taxon>
    </lineage>
</organism>
<dbReference type="FunFam" id="2.60.40.150:FF:000106">
    <property type="entry name" value="extended synaptotagmin-1 isoform X1"/>
    <property type="match status" value="1"/>
</dbReference>
<dbReference type="GO" id="GO:0061817">
    <property type="term" value="P:endoplasmic reticulum-plasma membrane tethering"/>
    <property type="evidence" value="ECO:0007669"/>
    <property type="project" value="InterPro"/>
</dbReference>
<keyword evidence="7" id="KW-0479">Metal-binding</keyword>
<evidence type="ECO:0000256" key="6">
    <source>
        <dbReference type="ARBA" id="ARBA00022692"/>
    </source>
</evidence>
<evidence type="ECO:0000256" key="12">
    <source>
        <dbReference type="ARBA" id="ARBA00023055"/>
    </source>
</evidence>
<dbReference type="CDD" id="cd04050">
    <property type="entry name" value="C2B_Synaptotagmin-like"/>
    <property type="match status" value="1"/>
</dbReference>
<dbReference type="GO" id="GO:0008429">
    <property type="term" value="F:phosphatidylethanolamine binding"/>
    <property type="evidence" value="ECO:0007669"/>
    <property type="project" value="TreeGrafter"/>
</dbReference>
<evidence type="ECO:0000256" key="15">
    <source>
        <dbReference type="SAM" id="MobiDB-lite"/>
    </source>
</evidence>
<dbReference type="InterPro" id="IPR039010">
    <property type="entry name" value="Synaptotagmin_SMP"/>
</dbReference>
<dbReference type="CDD" id="cd21679">
    <property type="entry name" value="SMP_ESyt1"/>
    <property type="match status" value="1"/>
</dbReference>
<dbReference type="PANTHER" id="PTHR45761">
    <property type="entry name" value="EXTENDED SYNAPTOTAGMIN-LIKE PROTEIN 2, ISOFORM C"/>
    <property type="match status" value="1"/>
</dbReference>
<keyword evidence="6 16" id="KW-0812">Transmembrane</keyword>
<dbReference type="CDD" id="cd08391">
    <property type="entry name" value="C2A_C2C_Synaptotagmin_like"/>
    <property type="match status" value="2"/>
</dbReference>
<evidence type="ECO:0000256" key="2">
    <source>
        <dbReference type="ARBA" id="ARBA00004477"/>
    </source>
</evidence>
<evidence type="ECO:0000256" key="7">
    <source>
        <dbReference type="ARBA" id="ARBA00022723"/>
    </source>
</evidence>
<dbReference type="FunFam" id="2.60.40.150:FF:000025">
    <property type="entry name" value="Extended synaptotagmin 2"/>
    <property type="match status" value="2"/>
</dbReference>
<evidence type="ECO:0000313" key="19">
    <source>
        <dbReference type="Ensembl" id="ENSOMYP00000108147.1"/>
    </source>
</evidence>
<dbReference type="GO" id="GO:0035091">
    <property type="term" value="F:phosphatidylinositol binding"/>
    <property type="evidence" value="ECO:0007669"/>
    <property type="project" value="TreeGrafter"/>
</dbReference>
<dbReference type="InterPro" id="IPR037749">
    <property type="entry name" value="Ext_Synaptotagmin_C2B"/>
</dbReference>
<feature type="domain" description="C2" evidence="17">
    <location>
        <begin position="302"/>
        <end position="426"/>
    </location>
</feature>
<dbReference type="GO" id="GO:0031210">
    <property type="term" value="F:phosphatidylcholine binding"/>
    <property type="evidence" value="ECO:0007669"/>
    <property type="project" value="TreeGrafter"/>
</dbReference>
<dbReference type="InterPro" id="IPR031468">
    <property type="entry name" value="SMP_LBD"/>
</dbReference>
<dbReference type="SUPFAM" id="SSF49562">
    <property type="entry name" value="C2 domain (Calcium/lipid-binding domain, CaLB)"/>
    <property type="match status" value="4"/>
</dbReference>
<dbReference type="InterPro" id="IPR035892">
    <property type="entry name" value="C2_domain_sf"/>
</dbReference>
<keyword evidence="5" id="KW-1003">Cell membrane</keyword>
<dbReference type="Proteomes" id="UP000694395">
    <property type="component" value="Chromosome 16"/>
</dbReference>
<comment type="subcellular location">
    <subcellularLocation>
        <location evidence="1">Cell membrane</location>
        <topology evidence="1">Peripheral membrane protein</topology>
    </subcellularLocation>
    <subcellularLocation>
        <location evidence="2">Endoplasmic reticulum membrane</location>
        <topology evidence="2">Multi-pass membrane protein</topology>
    </subcellularLocation>
</comment>
<keyword evidence="8" id="KW-0677">Repeat</keyword>
<dbReference type="InterPro" id="IPR051634">
    <property type="entry name" value="Extended_Synaptotagmin"/>
</dbReference>
<reference evidence="19" key="2">
    <citation type="submission" date="2025-08" db="UniProtKB">
        <authorList>
            <consortium name="Ensembl"/>
        </authorList>
    </citation>
    <scope>IDENTIFICATION</scope>
</reference>